<name>A0ACB9LT21_BAUVA</name>
<evidence type="ECO:0000313" key="1">
    <source>
        <dbReference type="EMBL" id="KAI4314223.1"/>
    </source>
</evidence>
<reference evidence="1 2" key="1">
    <citation type="journal article" date="2022" name="DNA Res.">
        <title>Chromosomal-level genome assembly of the orchid tree Bauhinia variegata (Leguminosae; Cercidoideae) supports the allotetraploid origin hypothesis of Bauhinia.</title>
        <authorList>
            <person name="Zhong Y."/>
            <person name="Chen Y."/>
            <person name="Zheng D."/>
            <person name="Pang J."/>
            <person name="Liu Y."/>
            <person name="Luo S."/>
            <person name="Meng S."/>
            <person name="Qian L."/>
            <person name="Wei D."/>
            <person name="Dai S."/>
            <person name="Zhou R."/>
        </authorList>
    </citation>
    <scope>NUCLEOTIDE SEQUENCE [LARGE SCALE GENOMIC DNA]</scope>
    <source>
        <strain evidence="1">BV-YZ2020</strain>
    </source>
</reference>
<protein>
    <submittedName>
        <fullName evidence="1">Uncharacterized protein</fullName>
    </submittedName>
</protein>
<dbReference type="EMBL" id="CM039436">
    <property type="protein sequence ID" value="KAI4314223.1"/>
    <property type="molecule type" value="Genomic_DNA"/>
</dbReference>
<comment type="caution">
    <text evidence="1">The sequence shown here is derived from an EMBL/GenBank/DDBJ whole genome shotgun (WGS) entry which is preliminary data.</text>
</comment>
<organism evidence="1 2">
    <name type="scientific">Bauhinia variegata</name>
    <name type="common">Purple orchid tree</name>
    <name type="synonym">Phanera variegata</name>
    <dbReference type="NCBI Taxonomy" id="167791"/>
    <lineage>
        <taxon>Eukaryota</taxon>
        <taxon>Viridiplantae</taxon>
        <taxon>Streptophyta</taxon>
        <taxon>Embryophyta</taxon>
        <taxon>Tracheophyta</taxon>
        <taxon>Spermatophyta</taxon>
        <taxon>Magnoliopsida</taxon>
        <taxon>eudicotyledons</taxon>
        <taxon>Gunneridae</taxon>
        <taxon>Pentapetalae</taxon>
        <taxon>rosids</taxon>
        <taxon>fabids</taxon>
        <taxon>Fabales</taxon>
        <taxon>Fabaceae</taxon>
        <taxon>Cercidoideae</taxon>
        <taxon>Cercideae</taxon>
        <taxon>Bauhiniinae</taxon>
        <taxon>Bauhinia</taxon>
    </lineage>
</organism>
<proteinExistence type="predicted"/>
<gene>
    <name evidence="1" type="ORF">L6164_027156</name>
</gene>
<keyword evidence="2" id="KW-1185">Reference proteome</keyword>
<dbReference type="Proteomes" id="UP000828941">
    <property type="component" value="Chromosome 11"/>
</dbReference>
<sequence length="606" mass="67639">MVVGCVNGHKRMCSFCSFCCTKRRSSQLSSPLLEEKIIDEESLLVHSEEEISHNHKKPGWKAMPYILGNATSERLASFGVTANFMVYLMKEYNMDQVFASNILNTWLAVCNVIPVFGAFIADSYLGKFQTIVTASFATLLGMMILTLTDIVPNFHPAPCTPQQQKLGECVGHNEFQLDILFLALFWLAIGSGGIRPCSVPFAIEQFDVSTVEGRKGTVSFFTWFYSTQTVILLIAQTILVYIQDSVSWTVGFGLPTLFMAFAIVLFYAGSGVYSCVMPRESVFSSIAQVLLAAKRKRCFHLPPAEDSHGHFYDPPLEGDSEPKLPLTEDFRWLNKAALVVDNELKDDDGSSRDPWRLCSVQQVEEFKCLLKIVPVWITSIICYFPMAQQGTFPVSQALRMDRHLGPTFEIPAGSISVVSLLTIAAFLPFYDKVISVQLAKITKEEGGLTTLQKIGLGHAFGVLTLVVSGIVEQKRRTSAISQGAEAISVMWLAPQFILLAFAEVFYTVGLTEFYNKESPDNMRSMGNSLLCLTVSGASYLSSLIVNIVHNFTARQGQPDWLDNDINKGRLEYYYYILAGLMVMNFGYFIFIARRYSYKIINAQILS</sequence>
<evidence type="ECO:0000313" key="2">
    <source>
        <dbReference type="Proteomes" id="UP000828941"/>
    </source>
</evidence>
<accession>A0ACB9LT21</accession>